<organism evidence="1 2">
    <name type="scientific">Candidatus Defluviibacterium haderslevense</name>
    <dbReference type="NCBI Taxonomy" id="2981993"/>
    <lineage>
        <taxon>Bacteria</taxon>
        <taxon>Pseudomonadati</taxon>
        <taxon>Bacteroidota</taxon>
        <taxon>Saprospiria</taxon>
        <taxon>Saprospirales</taxon>
        <taxon>Saprospiraceae</taxon>
        <taxon>Candidatus Defluviibacterium</taxon>
    </lineage>
</organism>
<dbReference type="Proteomes" id="UP000808349">
    <property type="component" value="Unassembled WGS sequence"/>
</dbReference>
<comment type="caution">
    <text evidence="1">The sequence shown here is derived from an EMBL/GenBank/DDBJ whole genome shotgun (WGS) entry which is preliminary data.</text>
</comment>
<evidence type="ECO:0000313" key="2">
    <source>
        <dbReference type="Proteomes" id="UP000808349"/>
    </source>
</evidence>
<dbReference type="AlphaFoldDB" id="A0A9D7SBC1"/>
<reference evidence="1 2" key="1">
    <citation type="submission" date="2020-10" db="EMBL/GenBank/DDBJ databases">
        <title>Connecting structure to function with the recovery of over 1000 high-quality activated sludge metagenome-assembled genomes encoding full-length rRNA genes using long-read sequencing.</title>
        <authorList>
            <person name="Singleton C.M."/>
            <person name="Petriglieri F."/>
            <person name="Kristensen J.M."/>
            <person name="Kirkegaard R.H."/>
            <person name="Michaelsen T.Y."/>
            <person name="Andersen M.H."/>
            <person name="Karst S.M."/>
            <person name="Dueholm M.S."/>
            <person name="Nielsen P.H."/>
            <person name="Albertsen M."/>
        </authorList>
    </citation>
    <scope>NUCLEOTIDE SEQUENCE [LARGE SCALE GENOMIC DNA]</scope>
    <source>
        <strain evidence="1">Ribe_18-Q3-R11-54_BAT3C.373</strain>
    </source>
</reference>
<evidence type="ECO:0000313" key="1">
    <source>
        <dbReference type="EMBL" id="MBK9719505.1"/>
    </source>
</evidence>
<sequence length="74" mass="8466">MTEENIPIIPSLEEFELTLFEISQIASAEVNRIFDLKKTKGNIENGYHIKGDSSATGSAVLYLKKRRLLFKFFN</sequence>
<accession>A0A9D7SBC1</accession>
<gene>
    <name evidence="1" type="ORF">IPO85_18710</name>
</gene>
<dbReference type="EMBL" id="JADKFW010000021">
    <property type="protein sequence ID" value="MBK9719505.1"/>
    <property type="molecule type" value="Genomic_DNA"/>
</dbReference>
<name>A0A9D7SBC1_9BACT</name>
<proteinExistence type="predicted"/>
<protein>
    <submittedName>
        <fullName evidence="1">Uncharacterized protein</fullName>
    </submittedName>
</protein>